<name>A0A1H7GKD2_9PROT</name>
<keyword evidence="2" id="KW-1185">Reference proteome</keyword>
<dbReference type="EMBL" id="FOBH01000001">
    <property type="protein sequence ID" value="SEK38539.1"/>
    <property type="molecule type" value="Genomic_DNA"/>
</dbReference>
<organism evidence="1 2">
    <name type="scientific">Nitrosovibrio tenuis</name>
    <dbReference type="NCBI Taxonomy" id="1233"/>
    <lineage>
        <taxon>Bacteria</taxon>
        <taxon>Pseudomonadati</taxon>
        <taxon>Pseudomonadota</taxon>
        <taxon>Betaproteobacteria</taxon>
        <taxon>Nitrosomonadales</taxon>
        <taxon>Nitrosomonadaceae</taxon>
        <taxon>Nitrosovibrio</taxon>
    </lineage>
</organism>
<accession>A0A1H7GKD2</accession>
<protein>
    <submittedName>
        <fullName evidence="1">Uncharacterized protein</fullName>
    </submittedName>
</protein>
<proteinExistence type="predicted"/>
<sequence>MIYKVLIAPVEPSINDMPNYSGVLATYDIEASSEVVAGDLAFTRFCEENPYRSLNRDDYIISVH</sequence>
<gene>
    <name evidence="1" type="ORF">SAMN05216387_101305</name>
</gene>
<dbReference type="RefSeq" id="WP_090826303.1">
    <property type="nucleotide sequence ID" value="NZ_FOBH01000001.1"/>
</dbReference>
<dbReference type="AlphaFoldDB" id="A0A1H7GKD2"/>
<dbReference type="Proteomes" id="UP000198620">
    <property type="component" value="Unassembled WGS sequence"/>
</dbReference>
<reference evidence="1 2" key="1">
    <citation type="submission" date="2016-10" db="EMBL/GenBank/DDBJ databases">
        <authorList>
            <person name="de Groot N.N."/>
        </authorList>
    </citation>
    <scope>NUCLEOTIDE SEQUENCE [LARGE SCALE GENOMIC DNA]</scope>
    <source>
        <strain evidence="1 2">Nv1</strain>
    </source>
</reference>
<evidence type="ECO:0000313" key="1">
    <source>
        <dbReference type="EMBL" id="SEK38539.1"/>
    </source>
</evidence>
<evidence type="ECO:0000313" key="2">
    <source>
        <dbReference type="Proteomes" id="UP000198620"/>
    </source>
</evidence>